<evidence type="ECO:0000256" key="2">
    <source>
        <dbReference type="ARBA" id="ARBA00004922"/>
    </source>
</evidence>
<evidence type="ECO:0000256" key="4">
    <source>
        <dbReference type="ARBA" id="ARBA00022676"/>
    </source>
</evidence>
<comment type="caution">
    <text evidence="13">The sequence shown here is derived from an EMBL/GenBank/DDBJ whole genome shotgun (WGS) entry which is preliminary data.</text>
</comment>
<feature type="transmembrane region" description="Helical" evidence="10">
    <location>
        <begin position="446"/>
        <end position="469"/>
    </location>
</feature>
<evidence type="ECO:0000256" key="6">
    <source>
        <dbReference type="ARBA" id="ARBA00022692"/>
    </source>
</evidence>
<proteinExistence type="inferred from homology"/>
<evidence type="ECO:0000256" key="5">
    <source>
        <dbReference type="ARBA" id="ARBA00022679"/>
    </source>
</evidence>
<dbReference type="Pfam" id="PF16192">
    <property type="entry name" value="PMT_4TMC"/>
    <property type="match status" value="1"/>
</dbReference>
<organism evidence="13 14">
    <name type="scientific">Kocuria palustris PEL</name>
    <dbReference type="NCBI Taxonomy" id="1236550"/>
    <lineage>
        <taxon>Bacteria</taxon>
        <taxon>Bacillati</taxon>
        <taxon>Actinomycetota</taxon>
        <taxon>Actinomycetes</taxon>
        <taxon>Micrococcales</taxon>
        <taxon>Micrococcaceae</taxon>
        <taxon>Kocuria</taxon>
    </lineage>
</organism>
<feature type="transmembrane region" description="Helical" evidence="10">
    <location>
        <begin position="481"/>
        <end position="504"/>
    </location>
</feature>
<feature type="domain" description="Protein O-mannosyl-transferase C-terminal four TM" evidence="12">
    <location>
        <begin position="332"/>
        <end position="523"/>
    </location>
</feature>
<feature type="domain" description="ArnT-like N-terminal" evidence="11">
    <location>
        <begin position="108"/>
        <end position="278"/>
    </location>
</feature>
<evidence type="ECO:0000259" key="11">
    <source>
        <dbReference type="Pfam" id="PF02366"/>
    </source>
</evidence>
<feature type="transmembrane region" description="Helical" evidence="10">
    <location>
        <begin position="399"/>
        <end position="417"/>
    </location>
</feature>
<dbReference type="STRING" id="71999.KPaMU14_09375"/>
<evidence type="ECO:0000256" key="9">
    <source>
        <dbReference type="ARBA" id="ARBA00093617"/>
    </source>
</evidence>
<comment type="function">
    <text evidence="10">Protein O-mannosyltransferase that catalyzes the transfer of a single mannose residue from a polyprenol phospho-mannosyl lipidic donor to the hydroxyl group of selected serine and threonine residues in acceptor proteins.</text>
</comment>
<keyword evidence="7 10" id="KW-1133">Transmembrane helix</keyword>
<dbReference type="Proteomes" id="UP000009877">
    <property type="component" value="Unassembled WGS sequence"/>
</dbReference>
<dbReference type="AlphaFoldDB" id="M2YGI6"/>
<evidence type="ECO:0000256" key="10">
    <source>
        <dbReference type="RuleBase" id="RU367007"/>
    </source>
</evidence>
<dbReference type="Pfam" id="PF02366">
    <property type="entry name" value="PMT"/>
    <property type="match status" value="1"/>
</dbReference>
<evidence type="ECO:0000313" key="13">
    <source>
        <dbReference type="EMBL" id="EME37639.1"/>
    </source>
</evidence>
<feature type="transmembrane region" description="Helical" evidence="10">
    <location>
        <begin position="286"/>
        <end position="306"/>
    </location>
</feature>
<dbReference type="UniPathway" id="UPA00378"/>
<comment type="pathway">
    <text evidence="2 10">Protein modification; protein glycosylation.</text>
</comment>
<comment type="subcellular location">
    <subcellularLocation>
        <location evidence="10">Cell membrane</location>
    </subcellularLocation>
    <subcellularLocation>
        <location evidence="1">Endomembrane system</location>
        <topology evidence="1">Multi-pass membrane protein</topology>
    </subcellularLocation>
</comment>
<evidence type="ECO:0000256" key="1">
    <source>
        <dbReference type="ARBA" id="ARBA00004127"/>
    </source>
</evidence>
<feature type="transmembrane region" description="Helical" evidence="10">
    <location>
        <begin position="36"/>
        <end position="53"/>
    </location>
</feature>
<dbReference type="EMBL" id="ANHZ02000002">
    <property type="protein sequence ID" value="EME37639.1"/>
    <property type="molecule type" value="Genomic_DNA"/>
</dbReference>
<reference evidence="13 14" key="1">
    <citation type="journal article" date="2014" name="Genome Announc.">
        <title>Draft Genome Sequence of Kocuria palustris PEL.</title>
        <authorList>
            <person name="Sharma G."/>
            <person name="Khatri I."/>
            <person name="Subramanian S."/>
        </authorList>
    </citation>
    <scope>NUCLEOTIDE SEQUENCE [LARGE SCALE GENOMIC DNA]</scope>
    <source>
        <strain evidence="13 14">PEL</strain>
    </source>
</reference>
<comment type="similarity">
    <text evidence="3 10">Belongs to the glycosyltransferase 39 family.</text>
</comment>
<dbReference type="GO" id="GO:0012505">
    <property type="term" value="C:endomembrane system"/>
    <property type="evidence" value="ECO:0007669"/>
    <property type="project" value="UniProtKB-SubCell"/>
</dbReference>
<dbReference type="GO" id="GO:0004169">
    <property type="term" value="F:dolichyl-phosphate-mannose-protein mannosyltransferase activity"/>
    <property type="evidence" value="ECO:0007669"/>
    <property type="project" value="UniProtKB-UniRule"/>
</dbReference>
<feature type="transmembrane region" description="Helical" evidence="10">
    <location>
        <begin position="180"/>
        <end position="200"/>
    </location>
</feature>
<gene>
    <name evidence="13" type="ORF">C884_01013</name>
</gene>
<sequence length="524" mass="58644">MAVLDSAAWTPRQSAPTEAELRERLLPRTPLSLSRLWLLPLLSILLGAFLRFWHLGQPQDIAFDETYYVKDSWAIMLSGYEREWPDDADAGFAAGTPPEPLDAPSYAVHPPLGKILIGLGMRLFGAGDAFGWRFSSAVAGTLMIVLVVIAAALLFRSPIVSAIAGLALSVDGLHIAHSRLALLDIFLALFVLLAFVLLLLDRQDARKRLARRMSARSVRWGPGLGVRWWRIAAGVSCGLAVAVKWNALYFVAALGLLTVIWDLTARRAAGVRLWLPSGLLRDGIPAFLSMIPVALAVYLATWTGWFRSTGGYRRQWAAEHPDDGPQWLPAPLRSLWEYHVSAYDFHQGLSSEHTYMSQPWDWMFLGRPTSYFYESLGQGQSGCEAAKCSQQIFNQGNPGIWWAGLVALVVAVVVVAVRRDWRMASLLSLIAVGWLPWLMYPERTKFFFYALPYLPFLVLVLAGVAGLLLPGPHTRPWPARIGWIVVGLWLCAVLALAVFFWPLWSAQVLPYDHWRARMWFDNWI</sequence>
<protein>
    <recommendedName>
        <fullName evidence="9 10">Polyprenol-phosphate-mannose--protein mannosyltransferase</fullName>
        <ecNumber evidence="10">2.4.1.-</ecNumber>
    </recommendedName>
</protein>
<evidence type="ECO:0000256" key="3">
    <source>
        <dbReference type="ARBA" id="ARBA00007222"/>
    </source>
</evidence>
<dbReference type="EC" id="2.4.1.-" evidence="10"/>
<name>M2YGI6_9MICC</name>
<evidence type="ECO:0000313" key="14">
    <source>
        <dbReference type="Proteomes" id="UP000009877"/>
    </source>
</evidence>
<evidence type="ECO:0000256" key="7">
    <source>
        <dbReference type="ARBA" id="ARBA00022989"/>
    </source>
</evidence>
<evidence type="ECO:0000259" key="12">
    <source>
        <dbReference type="Pfam" id="PF16192"/>
    </source>
</evidence>
<keyword evidence="14" id="KW-1185">Reference proteome</keyword>
<dbReference type="InterPro" id="IPR027005">
    <property type="entry name" value="PMT-like"/>
</dbReference>
<keyword evidence="10" id="KW-1003">Cell membrane</keyword>
<keyword evidence="8 10" id="KW-0472">Membrane</keyword>
<accession>M2YGI6</accession>
<keyword evidence="6 10" id="KW-0812">Transmembrane</keyword>
<keyword evidence="5 10" id="KW-0808">Transferase</keyword>
<dbReference type="PANTHER" id="PTHR10050">
    <property type="entry name" value="DOLICHYL-PHOSPHATE-MANNOSE--PROTEIN MANNOSYLTRANSFERASE"/>
    <property type="match status" value="1"/>
</dbReference>
<feature type="transmembrane region" description="Helical" evidence="10">
    <location>
        <begin position="424"/>
        <end position="440"/>
    </location>
</feature>
<feature type="transmembrane region" description="Helical" evidence="10">
    <location>
        <begin position="247"/>
        <end position="265"/>
    </location>
</feature>
<dbReference type="InterPro" id="IPR032421">
    <property type="entry name" value="PMT_4TMC"/>
</dbReference>
<evidence type="ECO:0000256" key="8">
    <source>
        <dbReference type="ARBA" id="ARBA00023136"/>
    </source>
</evidence>
<keyword evidence="4 10" id="KW-0328">Glycosyltransferase</keyword>
<feature type="transmembrane region" description="Helical" evidence="10">
    <location>
        <begin position="142"/>
        <end position="168"/>
    </location>
</feature>
<dbReference type="GO" id="GO:0005886">
    <property type="term" value="C:plasma membrane"/>
    <property type="evidence" value="ECO:0007669"/>
    <property type="project" value="UniProtKB-SubCell"/>
</dbReference>
<dbReference type="InterPro" id="IPR003342">
    <property type="entry name" value="ArnT-like_N"/>
</dbReference>
<dbReference type="PANTHER" id="PTHR10050:SF46">
    <property type="entry name" value="PROTEIN O-MANNOSYL-TRANSFERASE 2"/>
    <property type="match status" value="1"/>
</dbReference>